<dbReference type="RefSeq" id="WP_194120196.1">
    <property type="nucleotide sequence ID" value="NZ_JACYGY010000001.1"/>
</dbReference>
<protein>
    <recommendedName>
        <fullName evidence="3">HEPN domain-containing protein</fullName>
    </recommendedName>
</protein>
<evidence type="ECO:0008006" key="3">
    <source>
        <dbReference type="Google" id="ProtNLM"/>
    </source>
</evidence>
<organism evidence="1 2">
    <name type="scientific">Dyadobacter subterraneus</name>
    <dbReference type="NCBI Taxonomy" id="2773304"/>
    <lineage>
        <taxon>Bacteria</taxon>
        <taxon>Pseudomonadati</taxon>
        <taxon>Bacteroidota</taxon>
        <taxon>Cytophagia</taxon>
        <taxon>Cytophagales</taxon>
        <taxon>Spirosomataceae</taxon>
        <taxon>Dyadobacter</taxon>
    </lineage>
</organism>
<reference evidence="2" key="1">
    <citation type="submission" date="2023-07" db="EMBL/GenBank/DDBJ databases">
        <title>Dyadobacter sp. nov 'subterranea' isolated from contaminted grondwater.</title>
        <authorList>
            <person name="Szabo I."/>
            <person name="Al-Omari J."/>
            <person name="Szerdahelyi S.G."/>
            <person name="Rado J."/>
        </authorList>
    </citation>
    <scope>NUCLEOTIDE SEQUENCE [LARGE SCALE GENOMIC DNA]</scope>
    <source>
        <strain evidence="2">UP-52</strain>
    </source>
</reference>
<comment type="caution">
    <text evidence="1">The sequence shown here is derived from an EMBL/GenBank/DDBJ whole genome shotgun (WGS) entry which is preliminary data.</text>
</comment>
<dbReference type="Proteomes" id="UP000634134">
    <property type="component" value="Unassembled WGS sequence"/>
</dbReference>
<dbReference type="EMBL" id="JACYGY010000001">
    <property type="protein sequence ID" value="MBE9461956.1"/>
    <property type="molecule type" value="Genomic_DNA"/>
</dbReference>
<proteinExistence type="predicted"/>
<name>A0ABR9WAG5_9BACT</name>
<accession>A0ABR9WAG5</accession>
<evidence type="ECO:0000313" key="1">
    <source>
        <dbReference type="EMBL" id="MBE9461956.1"/>
    </source>
</evidence>
<keyword evidence="2" id="KW-1185">Reference proteome</keyword>
<sequence length="93" mass="10577">METSYEIIISLRAVTGWLTFGYFQSGYHKEQAVSTFESLVGRPDEQVSTLRMELFEHGPSGSLPLANKSCNLEELSENVRIITRDAFKYVNLE</sequence>
<gene>
    <name evidence="1" type="ORF">IEE83_08685</name>
</gene>
<evidence type="ECO:0000313" key="2">
    <source>
        <dbReference type="Proteomes" id="UP000634134"/>
    </source>
</evidence>